<feature type="region of interest" description="Disordered" evidence="1">
    <location>
        <begin position="1"/>
        <end position="86"/>
    </location>
</feature>
<protein>
    <submittedName>
        <fullName evidence="2">Uncharacterized protein</fullName>
    </submittedName>
</protein>
<evidence type="ECO:0000313" key="3">
    <source>
        <dbReference type="Proteomes" id="UP000331127"/>
    </source>
</evidence>
<dbReference type="Proteomes" id="UP000331127">
    <property type="component" value="Unassembled WGS sequence"/>
</dbReference>
<evidence type="ECO:0000313" key="2">
    <source>
        <dbReference type="EMBL" id="GES08512.1"/>
    </source>
</evidence>
<reference evidence="2 3" key="1">
    <citation type="submission" date="2019-10" db="EMBL/GenBank/DDBJ databases">
        <title>Whole genome shotgun sequence of Acrocarpospora macrocephala NBRC 16266.</title>
        <authorList>
            <person name="Ichikawa N."/>
            <person name="Kimura A."/>
            <person name="Kitahashi Y."/>
            <person name="Komaki H."/>
            <person name="Oguchi A."/>
        </authorList>
    </citation>
    <scope>NUCLEOTIDE SEQUENCE [LARGE SCALE GENOMIC DNA]</scope>
    <source>
        <strain evidence="2 3">NBRC 16266</strain>
    </source>
</reference>
<dbReference type="EMBL" id="BLAE01000011">
    <property type="protein sequence ID" value="GES08512.1"/>
    <property type="molecule type" value="Genomic_DNA"/>
</dbReference>
<accession>A0A5M3WKG1</accession>
<dbReference type="AlphaFoldDB" id="A0A5M3WKG1"/>
<keyword evidence="3" id="KW-1185">Reference proteome</keyword>
<evidence type="ECO:0000256" key="1">
    <source>
        <dbReference type="SAM" id="MobiDB-lite"/>
    </source>
</evidence>
<comment type="caution">
    <text evidence="2">The sequence shown here is derived from an EMBL/GenBank/DDBJ whole genome shotgun (WGS) entry which is preliminary data.</text>
</comment>
<gene>
    <name evidence="2" type="ORF">Amac_021080</name>
</gene>
<sequence length="366" mass="41011">MGMSDWGFQAMSMPPYQPPGAPWRAVPSQTEPTRTRKRKLPGDPDTAVPPFRGGPAVPPVQRVPTPLPVSPRTGEPTETPPRRLSDYRVDRSSRFPEYHADRDEDGDQIMASRPTVPPSAGPVFPLPGYEDSQWGPFENFADLERFIDNNMELTQFFVAHPRDPMTEDWLAQVRGVVPDSLPGIMEHRSKSAMLWQVIGRALNLSADNCGGVLAELYWVRKYDPEVIAQRNDLTRLLTGPDLKAYAEKLAFLTKRQRLPVSANGKIASISFGSHGTKQGAAKKWLEEWIKGRQKGLLTEHGSAEKWLRELGEDTTLGYDRALDRLADVITSFDGHRVCVAVLHNEREIGICANHPDNVNIHVVRWV</sequence>
<name>A0A5M3WKG1_9ACTN</name>
<organism evidence="2 3">
    <name type="scientific">Acrocarpospora macrocephala</name>
    <dbReference type="NCBI Taxonomy" id="150177"/>
    <lineage>
        <taxon>Bacteria</taxon>
        <taxon>Bacillati</taxon>
        <taxon>Actinomycetota</taxon>
        <taxon>Actinomycetes</taxon>
        <taxon>Streptosporangiales</taxon>
        <taxon>Streptosporangiaceae</taxon>
        <taxon>Acrocarpospora</taxon>
    </lineage>
</organism>
<proteinExistence type="predicted"/>